<proteinExistence type="predicted"/>
<keyword evidence="2" id="KW-1185">Reference proteome</keyword>
<name>A0ACA9RYQ4_9GLOM</name>
<evidence type="ECO:0000313" key="1">
    <source>
        <dbReference type="EMBL" id="CAG8818204.1"/>
    </source>
</evidence>
<reference evidence="1" key="1">
    <citation type="submission" date="2021-06" db="EMBL/GenBank/DDBJ databases">
        <authorList>
            <person name="Kallberg Y."/>
            <person name="Tangrot J."/>
            <person name="Rosling A."/>
        </authorList>
    </citation>
    <scope>NUCLEOTIDE SEQUENCE</scope>
    <source>
        <strain evidence="1">MA461A</strain>
    </source>
</reference>
<accession>A0ACA9RYQ4</accession>
<dbReference type="EMBL" id="CAJVQC010080689">
    <property type="protein sequence ID" value="CAG8818204.1"/>
    <property type="molecule type" value="Genomic_DNA"/>
</dbReference>
<dbReference type="Proteomes" id="UP000789920">
    <property type="component" value="Unassembled WGS sequence"/>
</dbReference>
<evidence type="ECO:0000313" key="2">
    <source>
        <dbReference type="Proteomes" id="UP000789920"/>
    </source>
</evidence>
<sequence>QVITIEQEMQTINRDAKCCQKICSALLERVDFTKTAMESLERNPSCYKERFEKQDYFDNWVKLINKLENIKKFAKENTQLHWFKKYVNASEIKNNFVKHIKEFEDICKALDFNTAMYNSKQKEMEAQDVADDIEHLKKTVAELKSSVDQINSKFPGSNVGEKPSVPQIDPEKLSESQLSYN</sequence>
<organism evidence="1 2">
    <name type="scientific">Racocetra persica</name>
    <dbReference type="NCBI Taxonomy" id="160502"/>
    <lineage>
        <taxon>Eukaryota</taxon>
        <taxon>Fungi</taxon>
        <taxon>Fungi incertae sedis</taxon>
        <taxon>Mucoromycota</taxon>
        <taxon>Glomeromycotina</taxon>
        <taxon>Glomeromycetes</taxon>
        <taxon>Diversisporales</taxon>
        <taxon>Gigasporaceae</taxon>
        <taxon>Racocetra</taxon>
    </lineage>
</organism>
<feature type="non-terminal residue" evidence="1">
    <location>
        <position position="1"/>
    </location>
</feature>
<protein>
    <submittedName>
        <fullName evidence="1">27518_t:CDS:1</fullName>
    </submittedName>
</protein>
<comment type="caution">
    <text evidence="1">The sequence shown here is derived from an EMBL/GenBank/DDBJ whole genome shotgun (WGS) entry which is preliminary data.</text>
</comment>
<feature type="non-terminal residue" evidence="1">
    <location>
        <position position="181"/>
    </location>
</feature>
<gene>
    <name evidence="1" type="ORF">RPERSI_LOCUS24865</name>
</gene>